<dbReference type="AlphaFoldDB" id="A0A439DJ78"/>
<evidence type="ECO:0000313" key="1">
    <source>
        <dbReference type="EMBL" id="RWA14465.1"/>
    </source>
</evidence>
<evidence type="ECO:0000313" key="2">
    <source>
        <dbReference type="Proteomes" id="UP000286045"/>
    </source>
</evidence>
<dbReference type="STRING" id="363999.A0A439DJ78"/>
<accession>A0A439DJ78</accession>
<protein>
    <submittedName>
        <fullName evidence="1">Uncharacterized protein</fullName>
    </submittedName>
</protein>
<gene>
    <name evidence="1" type="ORF">EKO27_g676</name>
</gene>
<name>A0A439DJ78_9PEZI</name>
<proteinExistence type="predicted"/>
<organism evidence="1 2">
    <name type="scientific">Xylaria grammica</name>
    <dbReference type="NCBI Taxonomy" id="363999"/>
    <lineage>
        <taxon>Eukaryota</taxon>
        <taxon>Fungi</taxon>
        <taxon>Dikarya</taxon>
        <taxon>Ascomycota</taxon>
        <taxon>Pezizomycotina</taxon>
        <taxon>Sordariomycetes</taxon>
        <taxon>Xylariomycetidae</taxon>
        <taxon>Xylariales</taxon>
        <taxon>Xylariaceae</taxon>
        <taxon>Xylaria</taxon>
    </lineage>
</organism>
<reference evidence="1 2" key="1">
    <citation type="submission" date="2018-12" db="EMBL/GenBank/DDBJ databases">
        <title>Draft genome sequence of Xylaria grammica IHI A82.</title>
        <authorList>
            <person name="Buettner E."/>
            <person name="Kellner H."/>
        </authorList>
    </citation>
    <scope>NUCLEOTIDE SEQUENCE [LARGE SCALE GENOMIC DNA]</scope>
    <source>
        <strain evidence="1 2">IHI A82</strain>
    </source>
</reference>
<dbReference type="Proteomes" id="UP000286045">
    <property type="component" value="Unassembled WGS sequence"/>
</dbReference>
<keyword evidence="2" id="KW-1185">Reference proteome</keyword>
<dbReference type="EMBL" id="RYZI01000008">
    <property type="protein sequence ID" value="RWA14465.1"/>
    <property type="molecule type" value="Genomic_DNA"/>
</dbReference>
<comment type="caution">
    <text evidence="1">The sequence shown here is derived from an EMBL/GenBank/DDBJ whole genome shotgun (WGS) entry which is preliminary data.</text>
</comment>
<sequence>MLLAIKIICRAAIRGKRIPENLDQDVVRASLIRGIRLHYDFAISDEVTNIARTVSSVARARNARMIMSNVVPQDMTEDQQPYCIWYPDFATEDVYRTLAERYPQIRYGVGRACAAAGYDALYFELNLLLDVSIAEEAREGETEGGRRIYESIMSRPCRYAVMDDVMLSVEIENPRFPAFLNGDTEVRWRLEPRRTAHVAWLTPGSLFPGIEEDMHVNDEDVYLSRGENLNGDEVRLLYEPLPQDLPTVKKTLLTEMAAFEGNIDRYSRLAPPARPMNRMELRCVIRGIYHHTMYARWWADEIQHNTLRAQTVAKSDRVHGTPLEMIKMAIPARRIMVNDPREFLDAGWPPSAPQPYLIWWPLRPEGARCLPCSLRKCRV</sequence>